<protein>
    <recommendedName>
        <fullName evidence="9">Hydroxyacid dehydrogenase</fullName>
    </recommendedName>
</protein>
<name>A0A429ZWP2_9ENTE</name>
<comment type="similarity">
    <text evidence="1 4">Belongs to the D-isomer specific 2-hydroxyacid dehydrogenase family.</text>
</comment>
<evidence type="ECO:0000256" key="2">
    <source>
        <dbReference type="ARBA" id="ARBA00023002"/>
    </source>
</evidence>
<evidence type="ECO:0000256" key="4">
    <source>
        <dbReference type="RuleBase" id="RU003719"/>
    </source>
</evidence>
<evidence type="ECO:0000259" key="5">
    <source>
        <dbReference type="Pfam" id="PF00389"/>
    </source>
</evidence>
<comment type="caution">
    <text evidence="7">The sequence shown here is derived from an EMBL/GenBank/DDBJ whole genome shotgun (WGS) entry which is preliminary data.</text>
</comment>
<gene>
    <name evidence="7" type="ORF">CBF37_08525</name>
</gene>
<dbReference type="InterPro" id="IPR006140">
    <property type="entry name" value="D-isomer_DH_NAD-bd"/>
</dbReference>
<reference evidence="7 8" key="1">
    <citation type="submission" date="2017-05" db="EMBL/GenBank/DDBJ databases">
        <title>Vagococcus spp. assemblies.</title>
        <authorList>
            <person name="Gulvik C.A."/>
        </authorList>
    </citation>
    <scope>NUCLEOTIDE SEQUENCE [LARGE SCALE GENOMIC DNA]</scope>
    <source>
        <strain evidence="7 8">SS1995</strain>
    </source>
</reference>
<dbReference type="Gene3D" id="3.40.50.720">
    <property type="entry name" value="NAD(P)-binding Rossmann-like Domain"/>
    <property type="match status" value="2"/>
</dbReference>
<keyword evidence="8" id="KW-1185">Reference proteome</keyword>
<dbReference type="GO" id="GO:0051287">
    <property type="term" value="F:NAD binding"/>
    <property type="evidence" value="ECO:0007669"/>
    <property type="project" value="InterPro"/>
</dbReference>
<evidence type="ECO:0000259" key="6">
    <source>
        <dbReference type="Pfam" id="PF02826"/>
    </source>
</evidence>
<evidence type="ECO:0008006" key="9">
    <source>
        <dbReference type="Google" id="ProtNLM"/>
    </source>
</evidence>
<accession>A0A429ZWP2</accession>
<dbReference type="Pfam" id="PF02826">
    <property type="entry name" value="2-Hacid_dh_C"/>
    <property type="match status" value="1"/>
</dbReference>
<sequence length="327" mass="36688">MITNYGGNKIVKKILAVAKHIPLNQVTELQKEFLNYQVSYAQDLETADYPSIEIMYGWSASLGKKLLKLTDSHLKWIQAESAGVNQFDQALLAKKNILLSNASGIHGQQMSESILGMIFAYTRQIRQSILNQEVAEWQHALPTTDLAGKQIVILGTGHIGQVLAKTLSVFDVTVTGVNRSGQNYDYFDSIIKHEELPNKLSQFDILISLLPETNETLNFFNREFFKMVKKGVIFINAGRGSAVDESVLIEACQTGIVSFAGLDVVKHEPLPKTSDLWEQPNILIIPHLAGSTDQYFNRLFPIFKENLQLFEQTGDIIRNKIDLTKGY</sequence>
<feature type="domain" description="D-isomer specific 2-hydroxyacid dehydrogenase catalytic" evidence="5">
    <location>
        <begin position="19"/>
        <end position="311"/>
    </location>
</feature>
<proteinExistence type="inferred from homology"/>
<organism evidence="7 8">
    <name type="scientific">Vagococcus vulneris</name>
    <dbReference type="NCBI Taxonomy" id="1977869"/>
    <lineage>
        <taxon>Bacteria</taxon>
        <taxon>Bacillati</taxon>
        <taxon>Bacillota</taxon>
        <taxon>Bacilli</taxon>
        <taxon>Lactobacillales</taxon>
        <taxon>Enterococcaceae</taxon>
        <taxon>Vagococcus</taxon>
    </lineage>
</organism>
<dbReference type="EMBL" id="NGJS01000012">
    <property type="protein sequence ID" value="RST98204.1"/>
    <property type="molecule type" value="Genomic_DNA"/>
</dbReference>
<keyword evidence="3" id="KW-0520">NAD</keyword>
<evidence type="ECO:0000313" key="8">
    <source>
        <dbReference type="Proteomes" id="UP000287857"/>
    </source>
</evidence>
<evidence type="ECO:0000256" key="3">
    <source>
        <dbReference type="ARBA" id="ARBA00023027"/>
    </source>
</evidence>
<dbReference type="PANTHER" id="PTHR43333:SF1">
    <property type="entry name" value="D-ISOMER SPECIFIC 2-HYDROXYACID DEHYDROGENASE NAD-BINDING DOMAIN-CONTAINING PROTEIN"/>
    <property type="match status" value="1"/>
</dbReference>
<dbReference type="GO" id="GO:0016616">
    <property type="term" value="F:oxidoreductase activity, acting on the CH-OH group of donors, NAD or NADP as acceptor"/>
    <property type="evidence" value="ECO:0007669"/>
    <property type="project" value="InterPro"/>
</dbReference>
<dbReference type="PANTHER" id="PTHR43333">
    <property type="entry name" value="2-HACID_DH_C DOMAIN-CONTAINING PROTEIN"/>
    <property type="match status" value="1"/>
</dbReference>
<dbReference type="OrthoDB" id="9805416at2"/>
<evidence type="ECO:0000313" key="7">
    <source>
        <dbReference type="EMBL" id="RST98204.1"/>
    </source>
</evidence>
<dbReference type="SUPFAM" id="SSF52283">
    <property type="entry name" value="Formate/glycerate dehydrogenase catalytic domain-like"/>
    <property type="match status" value="1"/>
</dbReference>
<dbReference type="Pfam" id="PF00389">
    <property type="entry name" value="2-Hacid_dh"/>
    <property type="match status" value="1"/>
</dbReference>
<evidence type="ECO:0000256" key="1">
    <source>
        <dbReference type="ARBA" id="ARBA00005854"/>
    </source>
</evidence>
<dbReference type="SUPFAM" id="SSF51735">
    <property type="entry name" value="NAD(P)-binding Rossmann-fold domains"/>
    <property type="match status" value="1"/>
</dbReference>
<dbReference type="Proteomes" id="UP000287857">
    <property type="component" value="Unassembled WGS sequence"/>
</dbReference>
<dbReference type="InterPro" id="IPR036291">
    <property type="entry name" value="NAD(P)-bd_dom_sf"/>
</dbReference>
<keyword evidence="2 4" id="KW-0560">Oxidoreductase</keyword>
<dbReference type="InterPro" id="IPR006139">
    <property type="entry name" value="D-isomer_2_OHA_DH_cat_dom"/>
</dbReference>
<dbReference type="AlphaFoldDB" id="A0A429ZWP2"/>
<feature type="domain" description="D-isomer specific 2-hydroxyacid dehydrogenase NAD-binding" evidence="6">
    <location>
        <begin position="115"/>
        <end position="289"/>
    </location>
</feature>